<reference evidence="1 2" key="1">
    <citation type="submission" date="2024-10" db="EMBL/GenBank/DDBJ databases">
        <authorList>
            <person name="Kim D."/>
        </authorList>
    </citation>
    <scope>NUCLEOTIDE SEQUENCE [LARGE SCALE GENOMIC DNA]</scope>
    <source>
        <strain evidence="1">BH-2024</strain>
    </source>
</reference>
<sequence length="86" mass="9916">MALLLCRRAPTVWCQLDRPRRAFTRQTDSEFDLPSTGSESEEILRYNMEISTNQIEDPSFVTQLNPAHPRSSISSVCNRRELADIF</sequence>
<proteinExistence type="predicted"/>
<keyword evidence="2" id="KW-1185">Reference proteome</keyword>
<comment type="caution">
    <text evidence="1">The sequence shown here is derived from an EMBL/GenBank/DDBJ whole genome shotgun (WGS) entry which is preliminary data.</text>
</comment>
<evidence type="ECO:0000313" key="2">
    <source>
        <dbReference type="Proteomes" id="UP001620626"/>
    </source>
</evidence>
<dbReference type="AlphaFoldDB" id="A0ABD2KSP3"/>
<organism evidence="1 2">
    <name type="scientific">Heterodera trifolii</name>
    <dbReference type="NCBI Taxonomy" id="157864"/>
    <lineage>
        <taxon>Eukaryota</taxon>
        <taxon>Metazoa</taxon>
        <taxon>Ecdysozoa</taxon>
        <taxon>Nematoda</taxon>
        <taxon>Chromadorea</taxon>
        <taxon>Rhabditida</taxon>
        <taxon>Tylenchina</taxon>
        <taxon>Tylenchomorpha</taxon>
        <taxon>Tylenchoidea</taxon>
        <taxon>Heteroderidae</taxon>
        <taxon>Heteroderinae</taxon>
        <taxon>Heterodera</taxon>
    </lineage>
</organism>
<dbReference type="EMBL" id="JBICBT010000670">
    <property type="protein sequence ID" value="KAL3105982.1"/>
    <property type="molecule type" value="Genomic_DNA"/>
</dbReference>
<name>A0ABD2KSP3_9BILA</name>
<evidence type="ECO:0000313" key="1">
    <source>
        <dbReference type="EMBL" id="KAL3105982.1"/>
    </source>
</evidence>
<dbReference type="Proteomes" id="UP001620626">
    <property type="component" value="Unassembled WGS sequence"/>
</dbReference>
<gene>
    <name evidence="1" type="ORF">niasHT_028712</name>
</gene>
<accession>A0ABD2KSP3</accession>
<protein>
    <submittedName>
        <fullName evidence="1">Uncharacterized protein</fullName>
    </submittedName>
</protein>